<feature type="non-terminal residue" evidence="1">
    <location>
        <position position="78"/>
    </location>
</feature>
<name>A0A232EDU8_9HYME</name>
<gene>
    <name evidence="1" type="ORF">TSAR_014783</name>
</gene>
<dbReference type="Pfam" id="PF04908">
    <property type="entry name" value="SH3BGR"/>
    <property type="match status" value="1"/>
</dbReference>
<dbReference type="EMBL" id="NNAY01005974">
    <property type="protein sequence ID" value="OXU16504.1"/>
    <property type="molecule type" value="Genomic_DNA"/>
</dbReference>
<evidence type="ECO:0000313" key="2">
    <source>
        <dbReference type="Proteomes" id="UP000215335"/>
    </source>
</evidence>
<protein>
    <submittedName>
        <fullName evidence="1">Uncharacterized protein</fullName>
    </submittedName>
</protein>
<sequence>MQLSSGAKDKYMQLNSGAKDSKYLLSLQIFNDEDYCGGYKANEMDELEKFLKGASISSVENIQTNKFYLNNNDYFIIP</sequence>
<keyword evidence="2" id="KW-1185">Reference proteome</keyword>
<dbReference type="AlphaFoldDB" id="A0A232EDU8"/>
<evidence type="ECO:0000313" key="1">
    <source>
        <dbReference type="EMBL" id="OXU16504.1"/>
    </source>
</evidence>
<reference evidence="1 2" key="1">
    <citation type="journal article" date="2017" name="Curr. Biol.">
        <title>The Evolution of Venom by Co-option of Single-Copy Genes.</title>
        <authorList>
            <person name="Martinson E.O."/>
            <person name="Mrinalini"/>
            <person name="Kelkar Y.D."/>
            <person name="Chang C.H."/>
            <person name="Werren J.H."/>
        </authorList>
    </citation>
    <scope>NUCLEOTIDE SEQUENCE [LARGE SCALE GENOMIC DNA]</scope>
    <source>
        <strain evidence="1 2">Alberta</strain>
        <tissue evidence="1">Whole body</tissue>
    </source>
</reference>
<organism evidence="1 2">
    <name type="scientific">Trichomalopsis sarcophagae</name>
    <dbReference type="NCBI Taxonomy" id="543379"/>
    <lineage>
        <taxon>Eukaryota</taxon>
        <taxon>Metazoa</taxon>
        <taxon>Ecdysozoa</taxon>
        <taxon>Arthropoda</taxon>
        <taxon>Hexapoda</taxon>
        <taxon>Insecta</taxon>
        <taxon>Pterygota</taxon>
        <taxon>Neoptera</taxon>
        <taxon>Endopterygota</taxon>
        <taxon>Hymenoptera</taxon>
        <taxon>Apocrita</taxon>
        <taxon>Proctotrupomorpha</taxon>
        <taxon>Chalcidoidea</taxon>
        <taxon>Pteromalidae</taxon>
        <taxon>Pteromalinae</taxon>
        <taxon>Trichomalopsis</taxon>
    </lineage>
</organism>
<accession>A0A232EDU8</accession>
<comment type="caution">
    <text evidence="1">The sequence shown here is derived from an EMBL/GenBank/DDBJ whole genome shotgun (WGS) entry which is preliminary data.</text>
</comment>
<dbReference type="Proteomes" id="UP000215335">
    <property type="component" value="Unassembled WGS sequence"/>
</dbReference>
<dbReference type="Gene3D" id="3.40.30.10">
    <property type="entry name" value="Glutaredoxin"/>
    <property type="match status" value="1"/>
</dbReference>
<dbReference type="InterPro" id="IPR006993">
    <property type="entry name" value="Glut_rich_SH3-bd"/>
</dbReference>
<proteinExistence type="predicted"/>